<gene>
    <name evidence="1" type="ordered locus">IALB_2144</name>
</gene>
<dbReference type="EMBL" id="CP003418">
    <property type="protein sequence ID" value="AFH49849.1"/>
    <property type="molecule type" value="Genomic_DNA"/>
</dbReference>
<keyword evidence="2" id="KW-1185">Reference proteome</keyword>
<dbReference type="AlphaFoldDB" id="I0ALJ2"/>
<dbReference type="KEGG" id="ial:IALB_2144"/>
<organism evidence="1 2">
    <name type="scientific">Ignavibacterium album (strain DSM 19864 / JCM 16511 / NBRC 101810 / Mat9-16)</name>
    <dbReference type="NCBI Taxonomy" id="945713"/>
    <lineage>
        <taxon>Bacteria</taxon>
        <taxon>Pseudomonadati</taxon>
        <taxon>Ignavibacteriota</taxon>
        <taxon>Ignavibacteria</taxon>
        <taxon>Ignavibacteriales</taxon>
        <taxon>Ignavibacteriaceae</taxon>
        <taxon>Ignavibacterium</taxon>
    </lineage>
</organism>
<proteinExistence type="predicted"/>
<evidence type="ECO:0000313" key="1">
    <source>
        <dbReference type="EMBL" id="AFH49849.1"/>
    </source>
</evidence>
<name>I0ALJ2_IGNAJ</name>
<evidence type="ECO:0000313" key="2">
    <source>
        <dbReference type="Proteomes" id="UP000007394"/>
    </source>
</evidence>
<sequence>MIVRLVLKFFKNQLRIDSTLLIRNTPQSFNWLKILYGLVSGLVINNHCSKPIIAKKLVKNKKKLNSAKF</sequence>
<dbReference type="STRING" id="945713.IALB_2144"/>
<accession>I0ALJ2</accession>
<dbReference type="Proteomes" id="UP000007394">
    <property type="component" value="Chromosome"/>
</dbReference>
<protein>
    <submittedName>
        <fullName evidence="1">Uncharacterized protein</fullName>
    </submittedName>
</protein>
<dbReference type="HOGENOM" id="CLU_2770343_0_0_10"/>
<reference evidence="1 2" key="1">
    <citation type="journal article" date="2012" name="Front. Microbiol.">
        <title>Complete genome of Ignavibacterium album, a metabolically versatile, flagellated, facultative anaerobe from the phylum Chlorobi.</title>
        <authorList>
            <person name="Liu Z."/>
            <person name="Frigaard N.-U."/>
            <person name="Vogl K."/>
            <person name="Iino T."/>
            <person name="Ohkuma M."/>
            <person name="Overmann J."/>
            <person name="Bryant D.A."/>
        </authorList>
    </citation>
    <scope>NUCLEOTIDE SEQUENCE [LARGE SCALE GENOMIC DNA]</scope>
    <source>
        <strain evidence="2">DSM 19864 / JCM 16511 / NBRC 101810 / Mat9-16</strain>
    </source>
</reference>